<dbReference type="AlphaFoldDB" id="A0A0E9LUJ2"/>
<dbReference type="Gene3D" id="3.40.50.2000">
    <property type="entry name" value="Glycogen Phosphorylase B"/>
    <property type="match status" value="2"/>
</dbReference>
<feature type="domain" description="Glycosyltransferase subfamily 4-like N-terminal" evidence="1">
    <location>
        <begin position="3"/>
        <end position="104"/>
    </location>
</feature>
<comment type="caution">
    <text evidence="2">The sequence shown here is derived from an EMBL/GenBank/DDBJ whole genome shotgun (WGS) entry which is preliminary data.</text>
</comment>
<accession>A0A0E9LUJ2</accession>
<dbReference type="Proteomes" id="UP000032900">
    <property type="component" value="Unassembled WGS sequence"/>
</dbReference>
<protein>
    <submittedName>
        <fullName evidence="2">Alpha-1,4-N-acetylgalactosamine transferase PglH</fullName>
    </submittedName>
</protein>
<dbReference type="EMBL" id="BAZW01000003">
    <property type="protein sequence ID" value="GAO28525.1"/>
    <property type="molecule type" value="Genomic_DNA"/>
</dbReference>
<evidence type="ECO:0000313" key="2">
    <source>
        <dbReference type="EMBL" id="GAO28525.1"/>
    </source>
</evidence>
<evidence type="ECO:0000259" key="1">
    <source>
        <dbReference type="Pfam" id="PF13439"/>
    </source>
</evidence>
<dbReference type="Pfam" id="PF13439">
    <property type="entry name" value="Glyco_transf_4"/>
    <property type="match status" value="1"/>
</dbReference>
<reference evidence="2 3" key="1">
    <citation type="journal article" date="2015" name="Microbes Environ.">
        <title>Distribution and evolution of nitrogen fixation genes in the phylum bacteroidetes.</title>
        <authorList>
            <person name="Inoue J."/>
            <person name="Oshima K."/>
            <person name="Suda W."/>
            <person name="Sakamoto M."/>
            <person name="Iino T."/>
            <person name="Noda S."/>
            <person name="Hongoh Y."/>
            <person name="Hattori M."/>
            <person name="Ohkuma M."/>
        </authorList>
    </citation>
    <scope>NUCLEOTIDE SEQUENCE [LARGE SCALE GENOMIC DNA]</scope>
    <source>
        <strain evidence="2">JCM 15548</strain>
    </source>
</reference>
<dbReference type="STRING" id="1236989.JCM15548_1631"/>
<organism evidence="2 3">
    <name type="scientific">Geofilum rubicundum JCM 15548</name>
    <dbReference type="NCBI Taxonomy" id="1236989"/>
    <lineage>
        <taxon>Bacteria</taxon>
        <taxon>Pseudomonadati</taxon>
        <taxon>Bacteroidota</taxon>
        <taxon>Bacteroidia</taxon>
        <taxon>Marinilabiliales</taxon>
        <taxon>Marinilabiliaceae</taxon>
        <taxon>Geofilum</taxon>
    </lineage>
</organism>
<dbReference type="RefSeq" id="WP_062122326.1">
    <property type="nucleotide sequence ID" value="NZ_BAZW01000003.1"/>
</dbReference>
<proteinExistence type="predicted"/>
<keyword evidence="3" id="KW-1185">Reference proteome</keyword>
<dbReference type="InterPro" id="IPR028098">
    <property type="entry name" value="Glyco_trans_4-like_N"/>
</dbReference>
<evidence type="ECO:0000313" key="3">
    <source>
        <dbReference type="Proteomes" id="UP000032900"/>
    </source>
</evidence>
<gene>
    <name evidence="2" type="ORF">JCM15548_1631</name>
</gene>
<name>A0A0E9LUJ2_9BACT</name>
<sequence>MDLKALMGIRQYIRKNKIEIIHAHSSSAFWAVVLKILTPGLRVVWHDHFGFSEQLDERPSFWLKIMGRFFDHAFVVNDKLHHYAISVLKIPSQKVSFLANFADLGSEMGSEADIPDKDSNPKLVCLANLRRQKDHDNLLDAFKKVVEVYPGARLYLVGGHFNDDYYRHLQGRLKNETDLNERTFILGSRNDVAAILASCDVGVLSSCRKACRFPCSSMVWLNCRSSAPMWEIVVWS</sequence>
<dbReference type="GO" id="GO:0016757">
    <property type="term" value="F:glycosyltransferase activity"/>
    <property type="evidence" value="ECO:0007669"/>
    <property type="project" value="UniProtKB-ARBA"/>
</dbReference>
<dbReference type="SUPFAM" id="SSF53756">
    <property type="entry name" value="UDP-Glycosyltransferase/glycogen phosphorylase"/>
    <property type="match status" value="1"/>
</dbReference>
<dbReference type="Pfam" id="PF13692">
    <property type="entry name" value="Glyco_trans_1_4"/>
    <property type="match status" value="1"/>
</dbReference>
<keyword evidence="2" id="KW-0808">Transferase</keyword>